<evidence type="ECO:0000256" key="1">
    <source>
        <dbReference type="ARBA" id="ARBA00022741"/>
    </source>
</evidence>
<dbReference type="GeneID" id="25906501"/>
<dbReference type="Gene3D" id="3.30.420.40">
    <property type="match status" value="2"/>
</dbReference>
<sequence length="590" mass="65196">MTSNRAYPSFELPPVAVVSIDLGTAYSGIGYSLAGSNGDQIFCSAPSEELRSKTSTILVLDYQDNFIAFGREAEVQYKTYLEKVTLEYQEVDDAGQSVPSTPLALYKLFKLGLYDIQPGESPLVLSEDGERSVPLTLALTLSLKALKDFAVGHIRNETTLNIHVHEIRWVITVPAIWSQTAKNIMRECAVSAGLIPNHMSTRLVLALEPEAAAIAIGKNMTGLLAKGAKCMVIDLGGGTADICNYIVTNQSPLKMQELIAPTGGQWGGSSIDSAFEAFLRDFLGPSNLELFQKQYPLDYFTLIEQFISLKEDTVKRYISMAVLFTCPELDLDLKEVVESFNSKHYETPVVPHGATRIELSEPLIEMMYQDTTKNIINHLKNLLQKPELAGMNYFLMAGGFSCSRYIQTKLQAVFGNRVHFAIPPKPRQAVMIGAVLFGMQPNATVEARISPVHYGVKCSTTHRSAYPAHVAVYDSILRQYVVHDTFSVGVSKNEKIPAGYSVTKSYTPLYPHQATIQFEVYSCALENVPSFVTNQHVKRISTFTVNCDANKSQAENETLVTYNFGSTEITVSALNSVTREEVEVKMALQK</sequence>
<dbReference type="AlphaFoldDB" id="A0A0L0FXZ1"/>
<proteinExistence type="predicted"/>
<dbReference type="InterPro" id="IPR013126">
    <property type="entry name" value="Hsp_70_fam"/>
</dbReference>
<dbReference type="PANTHER" id="PTHR14187">
    <property type="entry name" value="ALPHA KINASE/ELONGATION FACTOR 2 KINASE"/>
    <property type="match status" value="1"/>
</dbReference>
<dbReference type="GO" id="GO:0140662">
    <property type="term" value="F:ATP-dependent protein folding chaperone"/>
    <property type="evidence" value="ECO:0007669"/>
    <property type="project" value="InterPro"/>
</dbReference>
<dbReference type="InterPro" id="IPR043129">
    <property type="entry name" value="ATPase_NBD"/>
</dbReference>
<dbReference type="RefSeq" id="XP_014155589.1">
    <property type="nucleotide sequence ID" value="XM_014300114.1"/>
</dbReference>
<keyword evidence="1" id="KW-0547">Nucleotide-binding</keyword>
<dbReference type="STRING" id="667725.A0A0L0FXZ1"/>
<gene>
    <name evidence="3" type="ORF">SARC_05997</name>
</gene>
<accession>A0A0L0FXZ1</accession>
<reference evidence="3 4" key="1">
    <citation type="submission" date="2011-02" db="EMBL/GenBank/DDBJ databases">
        <title>The Genome Sequence of Sphaeroforma arctica JP610.</title>
        <authorList>
            <consortium name="The Broad Institute Genome Sequencing Platform"/>
            <person name="Russ C."/>
            <person name="Cuomo C."/>
            <person name="Young S.K."/>
            <person name="Zeng Q."/>
            <person name="Gargeya S."/>
            <person name="Alvarado L."/>
            <person name="Berlin A."/>
            <person name="Chapman S.B."/>
            <person name="Chen Z."/>
            <person name="Freedman E."/>
            <person name="Gellesch M."/>
            <person name="Goldberg J."/>
            <person name="Griggs A."/>
            <person name="Gujja S."/>
            <person name="Heilman E."/>
            <person name="Heiman D."/>
            <person name="Howarth C."/>
            <person name="Mehta T."/>
            <person name="Neiman D."/>
            <person name="Pearson M."/>
            <person name="Roberts A."/>
            <person name="Saif S."/>
            <person name="Shea T."/>
            <person name="Shenoy N."/>
            <person name="Sisk P."/>
            <person name="Stolte C."/>
            <person name="Sykes S."/>
            <person name="White J."/>
            <person name="Yandava C."/>
            <person name="Burger G."/>
            <person name="Gray M.W."/>
            <person name="Holland P.W.H."/>
            <person name="King N."/>
            <person name="Lang F.B.F."/>
            <person name="Roger A.J."/>
            <person name="Ruiz-Trillo I."/>
            <person name="Haas B."/>
            <person name="Nusbaum C."/>
            <person name="Birren B."/>
        </authorList>
    </citation>
    <scope>NUCLEOTIDE SEQUENCE [LARGE SCALE GENOMIC DNA]</scope>
    <source>
        <strain evidence="3 4">JP610</strain>
    </source>
</reference>
<keyword evidence="2" id="KW-0067">ATP-binding</keyword>
<dbReference type="SUPFAM" id="SSF53067">
    <property type="entry name" value="Actin-like ATPase domain"/>
    <property type="match status" value="2"/>
</dbReference>
<dbReference type="EMBL" id="KQ242007">
    <property type="protein sequence ID" value="KNC81687.1"/>
    <property type="molecule type" value="Genomic_DNA"/>
</dbReference>
<keyword evidence="4" id="KW-1185">Reference proteome</keyword>
<dbReference type="Proteomes" id="UP000054560">
    <property type="component" value="Unassembled WGS sequence"/>
</dbReference>
<organism evidence="3 4">
    <name type="scientific">Sphaeroforma arctica JP610</name>
    <dbReference type="NCBI Taxonomy" id="667725"/>
    <lineage>
        <taxon>Eukaryota</taxon>
        <taxon>Ichthyosporea</taxon>
        <taxon>Ichthyophonida</taxon>
        <taxon>Sphaeroforma</taxon>
    </lineage>
</organism>
<dbReference type="OrthoDB" id="6127299at2759"/>
<dbReference type="Pfam" id="PF00012">
    <property type="entry name" value="HSP70"/>
    <property type="match status" value="1"/>
</dbReference>
<evidence type="ECO:0000313" key="3">
    <source>
        <dbReference type="EMBL" id="KNC81687.1"/>
    </source>
</evidence>
<evidence type="ECO:0000256" key="2">
    <source>
        <dbReference type="ARBA" id="ARBA00022840"/>
    </source>
</evidence>
<dbReference type="PANTHER" id="PTHR14187:SF5">
    <property type="entry name" value="HEAT SHOCK 70 KDA PROTEIN 12A"/>
    <property type="match status" value="1"/>
</dbReference>
<dbReference type="CDD" id="cd10229">
    <property type="entry name" value="ASKHA_NBD_HSP70_HSPA12"/>
    <property type="match status" value="1"/>
</dbReference>
<evidence type="ECO:0000313" key="4">
    <source>
        <dbReference type="Proteomes" id="UP000054560"/>
    </source>
</evidence>
<protein>
    <submittedName>
        <fullName evidence="3">Uncharacterized protein</fullName>
    </submittedName>
</protein>
<name>A0A0L0FXZ1_9EUKA</name>
<dbReference type="Gene3D" id="3.90.640.10">
    <property type="entry name" value="Actin, Chain A, domain 4"/>
    <property type="match status" value="1"/>
</dbReference>
<dbReference type="eggNOG" id="KOG0101">
    <property type="taxonomic scope" value="Eukaryota"/>
</dbReference>
<dbReference type="GO" id="GO:0005524">
    <property type="term" value="F:ATP binding"/>
    <property type="evidence" value="ECO:0007669"/>
    <property type="project" value="UniProtKB-KW"/>
</dbReference>